<gene>
    <name evidence="2" type="ORF">BST20_19170</name>
    <name evidence="1" type="ORF">MBRA_28120</name>
</gene>
<reference evidence="2 3" key="1">
    <citation type="submission" date="2016-12" db="EMBL/GenBank/DDBJ databases">
        <title>The new phylogeny of genus Mycobacterium.</title>
        <authorList>
            <person name="Tortoli E."/>
            <person name="Trovato A."/>
            <person name="Cirillo D.M."/>
        </authorList>
    </citation>
    <scope>NUCLEOTIDE SEQUENCE [LARGE SCALE GENOMIC DNA]</scope>
    <source>
        <strain evidence="2 3">DSM 44624</strain>
    </source>
</reference>
<dbReference type="Proteomes" id="UP000467379">
    <property type="component" value="Chromosome"/>
</dbReference>
<name>A0A7I7W6Q0_9MYCO</name>
<keyword evidence="4" id="KW-1185">Reference proteome</keyword>
<evidence type="ECO:0000313" key="4">
    <source>
        <dbReference type="Proteomes" id="UP000467379"/>
    </source>
</evidence>
<reference evidence="1 4" key="2">
    <citation type="journal article" date="2019" name="Emerg. Microbes Infect.">
        <title>Comprehensive subspecies identification of 175 nontuberculous mycobacteria species based on 7547 genomic profiles.</title>
        <authorList>
            <person name="Matsumoto Y."/>
            <person name="Kinjo T."/>
            <person name="Motooka D."/>
            <person name="Nabeya D."/>
            <person name="Jung N."/>
            <person name="Uechi K."/>
            <person name="Horii T."/>
            <person name="Iida T."/>
            <person name="Fujita J."/>
            <person name="Nakamura S."/>
        </authorList>
    </citation>
    <scope>NUCLEOTIDE SEQUENCE [LARGE SCALE GENOMIC DNA]</scope>
    <source>
        <strain evidence="1 4">JCM 12687</strain>
    </source>
</reference>
<sequence>MRTNTFELQWVSILGDGSLNHRAEQRADIGNLITRLGNATSLPTVLALVVDLLGFGSRAVTRRQEIASKSDALTAYYLMQLPPRDSA</sequence>
<accession>A0A7I7W6Q0</accession>
<evidence type="ECO:0000313" key="1">
    <source>
        <dbReference type="EMBL" id="BBZ12617.1"/>
    </source>
</evidence>
<protein>
    <recommendedName>
        <fullName evidence="5">TetR family transcriptional regulator</fullName>
    </recommendedName>
</protein>
<evidence type="ECO:0000313" key="2">
    <source>
        <dbReference type="EMBL" id="ORA34709.1"/>
    </source>
</evidence>
<reference evidence="1" key="3">
    <citation type="submission" date="2020-02" db="EMBL/GenBank/DDBJ databases">
        <authorList>
            <person name="Matsumoto Y."/>
            <person name="Motooka D."/>
            <person name="Nakamura S."/>
        </authorList>
    </citation>
    <scope>NUCLEOTIDE SEQUENCE</scope>
    <source>
        <strain evidence="1">JCM 12687</strain>
    </source>
</reference>
<evidence type="ECO:0000313" key="3">
    <source>
        <dbReference type="Proteomes" id="UP000192441"/>
    </source>
</evidence>
<dbReference type="EMBL" id="MVHM01000014">
    <property type="protein sequence ID" value="ORA34709.1"/>
    <property type="molecule type" value="Genomic_DNA"/>
</dbReference>
<evidence type="ECO:0008006" key="5">
    <source>
        <dbReference type="Google" id="ProtNLM"/>
    </source>
</evidence>
<proteinExistence type="predicted"/>
<organism evidence="2 3">
    <name type="scientific">Mycobacterium branderi</name>
    <dbReference type="NCBI Taxonomy" id="43348"/>
    <lineage>
        <taxon>Bacteria</taxon>
        <taxon>Bacillati</taxon>
        <taxon>Actinomycetota</taxon>
        <taxon>Actinomycetes</taxon>
        <taxon>Mycobacteriales</taxon>
        <taxon>Mycobacteriaceae</taxon>
        <taxon>Mycobacterium</taxon>
    </lineage>
</organism>
<dbReference type="AlphaFoldDB" id="A0A7I7W6Q0"/>
<dbReference type="EMBL" id="AP022606">
    <property type="protein sequence ID" value="BBZ12617.1"/>
    <property type="molecule type" value="Genomic_DNA"/>
</dbReference>
<dbReference type="Proteomes" id="UP000192441">
    <property type="component" value="Unassembled WGS sequence"/>
</dbReference>